<dbReference type="CDD" id="cd06558">
    <property type="entry name" value="crotonase-like"/>
    <property type="match status" value="1"/>
</dbReference>
<dbReference type="Gene3D" id="1.10.12.10">
    <property type="entry name" value="Lyase 2-enoyl-coa Hydratase, Chain A, domain 2"/>
    <property type="match status" value="1"/>
</dbReference>
<dbReference type="InterPro" id="IPR029045">
    <property type="entry name" value="ClpP/crotonase-like_dom_sf"/>
</dbReference>
<dbReference type="RefSeq" id="WP_376882501.1">
    <property type="nucleotide sequence ID" value="NZ_JBHUHR010000001.1"/>
</dbReference>
<gene>
    <name evidence="3" type="ORF">ACFSKL_00890</name>
</gene>
<dbReference type="SUPFAM" id="SSF52096">
    <property type="entry name" value="ClpP/crotonase"/>
    <property type="match status" value="1"/>
</dbReference>
<organism evidence="3 4">
    <name type="scientific">Belliella marina</name>
    <dbReference type="NCBI Taxonomy" id="1644146"/>
    <lineage>
        <taxon>Bacteria</taxon>
        <taxon>Pseudomonadati</taxon>
        <taxon>Bacteroidota</taxon>
        <taxon>Cytophagia</taxon>
        <taxon>Cytophagales</taxon>
        <taxon>Cyclobacteriaceae</taxon>
        <taxon>Belliella</taxon>
    </lineage>
</organism>
<comment type="similarity">
    <text evidence="1 2">Belongs to the enoyl-CoA hydratase/isomerase family.</text>
</comment>
<keyword evidence="4" id="KW-1185">Reference proteome</keyword>
<dbReference type="EMBL" id="JBHUHR010000001">
    <property type="protein sequence ID" value="MFD2033321.1"/>
    <property type="molecule type" value="Genomic_DNA"/>
</dbReference>
<dbReference type="Pfam" id="PF00378">
    <property type="entry name" value="ECH_1"/>
    <property type="match status" value="1"/>
</dbReference>
<dbReference type="PROSITE" id="PS00166">
    <property type="entry name" value="ENOYL_COA_HYDRATASE"/>
    <property type="match status" value="1"/>
</dbReference>
<dbReference type="InterPro" id="IPR018376">
    <property type="entry name" value="Enoyl-CoA_hyd/isom_CS"/>
</dbReference>
<dbReference type="PANTHER" id="PTHR42964:SF1">
    <property type="entry name" value="POLYKETIDE BIOSYNTHESIS ENOYL-COA HYDRATASE PKSH-RELATED"/>
    <property type="match status" value="1"/>
</dbReference>
<accession>A0ABW4VGZ7</accession>
<evidence type="ECO:0000313" key="4">
    <source>
        <dbReference type="Proteomes" id="UP001597361"/>
    </source>
</evidence>
<protein>
    <submittedName>
        <fullName evidence="3">Enoyl-CoA hydratase/isomerase family protein</fullName>
    </submittedName>
</protein>
<dbReference type="Proteomes" id="UP001597361">
    <property type="component" value="Unassembled WGS sequence"/>
</dbReference>
<dbReference type="InterPro" id="IPR001753">
    <property type="entry name" value="Enoyl-CoA_hydra/iso"/>
</dbReference>
<evidence type="ECO:0000256" key="2">
    <source>
        <dbReference type="RuleBase" id="RU003707"/>
    </source>
</evidence>
<reference evidence="4" key="1">
    <citation type="journal article" date="2019" name="Int. J. Syst. Evol. Microbiol.">
        <title>The Global Catalogue of Microorganisms (GCM) 10K type strain sequencing project: providing services to taxonomists for standard genome sequencing and annotation.</title>
        <authorList>
            <consortium name="The Broad Institute Genomics Platform"/>
            <consortium name="The Broad Institute Genome Sequencing Center for Infectious Disease"/>
            <person name="Wu L."/>
            <person name="Ma J."/>
        </authorList>
    </citation>
    <scope>NUCLEOTIDE SEQUENCE [LARGE SCALE GENOMIC DNA]</scope>
    <source>
        <strain evidence="4">CGMCC 1.15180</strain>
    </source>
</reference>
<dbReference type="PANTHER" id="PTHR42964">
    <property type="entry name" value="ENOYL-COA HYDRATASE"/>
    <property type="match status" value="1"/>
</dbReference>
<comment type="caution">
    <text evidence="3">The sequence shown here is derived from an EMBL/GenBank/DDBJ whole genome shotgun (WGS) entry which is preliminary data.</text>
</comment>
<name>A0ABW4VGZ7_9BACT</name>
<evidence type="ECO:0000313" key="3">
    <source>
        <dbReference type="EMBL" id="MFD2033321.1"/>
    </source>
</evidence>
<dbReference type="Gene3D" id="3.90.226.10">
    <property type="entry name" value="2-enoyl-CoA Hydratase, Chain A, domain 1"/>
    <property type="match status" value="1"/>
</dbReference>
<evidence type="ECO:0000256" key="1">
    <source>
        <dbReference type="ARBA" id="ARBA00005254"/>
    </source>
</evidence>
<dbReference type="InterPro" id="IPR014748">
    <property type="entry name" value="Enoyl-CoA_hydra_C"/>
</dbReference>
<sequence>MMKQPIHSFVQERIGYLVLNRPEKRNALNAEMVEGMKSVLADFANNDQVKIVVIKATGKVFCSGADLESLQVMQTNTYDENLEDSRGLKDLFYKIYTFNKVIIAQVQGHALAGGCGLATVCDFVFAVPDAKFGYTEVKIGFVPAIVKVFLLRKIGEGKAKQLLLDADPVSASEAKEFGLINWIVDEMELGKRVFDYAQKLATQNSGTAMGLTKEMIARVQEKSLEDGLEYAASMNAKARSSFDCKKGIAAFLNKESLSW</sequence>
<dbReference type="InterPro" id="IPR051683">
    <property type="entry name" value="Enoyl-CoA_Hydratase/Isomerase"/>
</dbReference>
<proteinExistence type="inferred from homology"/>